<evidence type="ECO:0000313" key="5">
    <source>
        <dbReference type="EMBL" id="KAK3167040.1"/>
    </source>
</evidence>
<dbReference type="InterPro" id="IPR011990">
    <property type="entry name" value="TPR-like_helical_dom_sf"/>
</dbReference>
<gene>
    <name evidence="5" type="ORF">OEA41_010165</name>
</gene>
<dbReference type="Gene3D" id="1.25.40.10">
    <property type="entry name" value="Tetratricopeptide repeat domain"/>
    <property type="match status" value="3"/>
</dbReference>
<name>A0AAD9YWR8_9LECA</name>
<dbReference type="Proteomes" id="UP001276659">
    <property type="component" value="Unassembled WGS sequence"/>
</dbReference>
<dbReference type="PANTHER" id="PTHR10039">
    <property type="entry name" value="AMELOGENIN"/>
    <property type="match status" value="1"/>
</dbReference>
<dbReference type="InterPro" id="IPR054471">
    <property type="entry name" value="GPIID_WHD"/>
</dbReference>
<feature type="compositionally biased region" description="Polar residues" evidence="2">
    <location>
        <begin position="22"/>
        <end position="33"/>
    </location>
</feature>
<dbReference type="Pfam" id="PF22939">
    <property type="entry name" value="WHD_GPIID"/>
    <property type="match status" value="1"/>
</dbReference>
<dbReference type="InterPro" id="IPR056884">
    <property type="entry name" value="NPHP3-like_N"/>
</dbReference>
<dbReference type="SUPFAM" id="SSF52540">
    <property type="entry name" value="P-loop containing nucleoside triphosphate hydrolases"/>
    <property type="match status" value="1"/>
</dbReference>
<evidence type="ECO:0000256" key="1">
    <source>
        <dbReference type="ARBA" id="ARBA00022737"/>
    </source>
</evidence>
<evidence type="ECO:0000313" key="6">
    <source>
        <dbReference type="Proteomes" id="UP001276659"/>
    </source>
</evidence>
<keyword evidence="1" id="KW-0677">Repeat</keyword>
<feature type="domain" description="GPI inositol-deacylase winged helix" evidence="3">
    <location>
        <begin position="560"/>
        <end position="635"/>
    </location>
</feature>
<dbReference type="Gene3D" id="3.40.50.300">
    <property type="entry name" value="P-loop containing nucleotide triphosphate hydrolases"/>
    <property type="match status" value="1"/>
</dbReference>
<protein>
    <recommendedName>
        <fullName evidence="7">AAA+ ATPase domain-containing protein</fullName>
    </recommendedName>
</protein>
<evidence type="ECO:0000259" key="4">
    <source>
        <dbReference type="Pfam" id="PF24883"/>
    </source>
</evidence>
<sequence length="2041" mass="233839">MFASRERGSVKSAKNAGDRPATPQSNGVSTLVKQNADAAHANGVASTPPKQAGATPQPIGSRPASSRVASTSGAIVTTSTSLSETSEVSILVKSTDEVSSKYQSQLSSVVNVQDLYSETLESFLDFIATDRLRRVPHQGSRWDKILRMAEHFAIRISHYEEAVRGMLSKSEEAAHIIWGSCRVLLQMGPRRSDLLEATFGVLFKMSLEIPILLRNRKLFAANKEMKQELGLLYVEILLIVTDATIHYTKTERGITYDIQIIREWLAPKDPVLRRLLANDEASRTEYTCEWFEKHLMNFSKSQNDLFRVIGGSGCGKSVLATWIVERLQRPLGRKSFDVVSVKIAADLKTEARSFNIVKRLLAQILEQNPGNVILYNKLCDVFKKSGRNDATTSGLEEDLWKVLDSALSTDRDMMIVIDGLNHMAGGETAIKGIYDKLDEICTKRKSVKCIVLTQPPSKPFSQSAKYLSIEPKTIHEDMYQFIYHGLNSYHHFHDRKEDEKQSIVHRLVDHVKGNFIFAGLIIESLRKEKSHSGFTEALKAHPKTLHEAIERHVSRLEVPKTHSSLILSWLLAAERPLTLSELKCLLETQISNEKHAEKIHNIDDDIHAKCGSLVVINDDIVRIRHISIRHYLLDHLHHGSSRLHLQDCQRDLVTRCLAYVKYHFTGRMEPTLERPEPRVVEKHFHKHHLLEYTVRYWTAHFRACNMFDAHGAHKPSTEFTKLFPDSVAFVLMEWTCWDLQYTLIEAVEMHLLALKVRKTVMKEHESVLQSLMTIAITYEKLSIFVEASKYYYQASKIAQTVVGRYSQITTMLASAYLKCTASITVTERNEVSNCKEEMIILIISAEEHHHHGSVSKETISWKKMLAKLYKDIKEIALAVAIQHEIYRACAELYGESSSETMDVYGGLNIALSQGSKGQNWEEHILGAFVIAEKTMKVIDRRRIDATLRLFEMYEIQKNLARAEEIIVTFLQKITYFCLLHPTTEHHQRKIEIIMVYVRFLTRHSRKEEAKHILRGVWCEYEHQEITTVEWAVTLKIIAEELKKLSLLTVALSVFHSIWGYFKKTGKKSHVEGISVAIYIAEISQEIQVTFTEEVVLEEVYELTFTQITTTTKIETSTITTCEMLSTYFANKERWSDVVRICDAVLKKLWGSLATGQGTPSLPKDFYAEAIKLATRQAYCHYQLRHIEKAEHLYVYVYQASKNSLRIGDETVFQAAKELIEFYESIGMLEKALKIGKELQESYLATLGVSHSLTLEILYLLGNLSAKHNIREGEFCRAEWYYLEIYTNLDKGLDVCHKDAIDAAMGLIRLYRKESRWVDCQKVYGCIWRTVMKRGKEYAMEADFVDNAYHNYIFVLEKKVKEQYRVLVQVSVEYRDVCIELYGRHAEISLKALIQLAAMYERSEEKRSEAMKIYEVFVQETKSWSSISTSITTILVTTKSRLAHLYLTSTTVTTETVTKAIVLLTEQFEHTKSQHGCSHHTTLEQLRELVNLHKRQGSQQTITVAIRTIRTCSVEVITKETDYMRLFDAAVSFANNYITLGHVKEAHEFLYEMRRQIIFRDFSSSDKCGFKLDHSIDRRSYVFLVAFEETLKGSKVISFSSVMADLLTETILFEMYTQAVKQNTSFETILLRGARLRAFQKHMHYDDEAKRLEDDLLVMFRKGMGSSITTSQTVTHRFFIILLEELGKDQPDLHIINSGWIAGTRAVHSQIEHQKWQDALELATAVWQFTKAHRGLHNHENIQIGIKLSLALVGRGQDRKWDHKLYEQMLEMSKTILRECFEASRHHKVKFAEMDIKELNELVGVLGQQQNFTDLEWLLTLLWNSRDEQTSWSSSTIIWIGRRLVEVRFAHGQQDSAISLLEDIIYNIRRVWGSLDRATLEMCTLLSELYTAAGRHKDAMAVHEGCLYGLVSDELDEPMPKDAGKVATAHAEFLKRGYQRNGGWGDKEQSNYMDMWSQLQTHFGKDESFKSVQPIDKWPTKGADNLGIYVAPGNWEFLGQDASEKHENVLWRLERGGYDSGYESGKGAKGTERKGNVDADVD</sequence>
<evidence type="ECO:0000259" key="3">
    <source>
        <dbReference type="Pfam" id="PF22939"/>
    </source>
</evidence>
<feature type="compositionally biased region" description="Basic and acidic residues" evidence="2">
    <location>
        <begin position="2028"/>
        <end position="2041"/>
    </location>
</feature>
<organism evidence="5 6">
    <name type="scientific">Lepraria neglecta</name>
    <dbReference type="NCBI Taxonomy" id="209136"/>
    <lineage>
        <taxon>Eukaryota</taxon>
        <taxon>Fungi</taxon>
        <taxon>Dikarya</taxon>
        <taxon>Ascomycota</taxon>
        <taxon>Pezizomycotina</taxon>
        <taxon>Lecanoromycetes</taxon>
        <taxon>OSLEUM clade</taxon>
        <taxon>Lecanoromycetidae</taxon>
        <taxon>Lecanorales</taxon>
        <taxon>Lecanorineae</taxon>
        <taxon>Stereocaulaceae</taxon>
        <taxon>Lepraria</taxon>
    </lineage>
</organism>
<reference evidence="5" key="1">
    <citation type="submission" date="2022-11" db="EMBL/GenBank/DDBJ databases">
        <title>Chromosomal genome sequence assembly and mating type (MAT) locus characterization of the leprose asexual lichenized fungus Lepraria neglecta (Nyl.) Erichsen.</title>
        <authorList>
            <person name="Allen J.L."/>
            <person name="Pfeffer B."/>
        </authorList>
    </citation>
    <scope>NUCLEOTIDE SEQUENCE</scope>
    <source>
        <strain evidence="5">Allen 5258</strain>
    </source>
</reference>
<feature type="compositionally biased region" description="Polar residues" evidence="2">
    <location>
        <begin position="63"/>
        <end position="74"/>
    </location>
</feature>
<dbReference type="Pfam" id="PF24883">
    <property type="entry name" value="NPHP3_N"/>
    <property type="match status" value="1"/>
</dbReference>
<keyword evidence="6" id="KW-1185">Reference proteome</keyword>
<dbReference type="PANTHER" id="PTHR10039:SF11">
    <property type="entry name" value="NACHT DOMAIN PROTEIN (AFU_ORTHOLOGUE AFUA_1G01490)"/>
    <property type="match status" value="1"/>
</dbReference>
<dbReference type="EMBL" id="JASNWA010000011">
    <property type="protein sequence ID" value="KAK3167040.1"/>
    <property type="molecule type" value="Genomic_DNA"/>
</dbReference>
<evidence type="ECO:0000256" key="2">
    <source>
        <dbReference type="SAM" id="MobiDB-lite"/>
    </source>
</evidence>
<feature type="domain" description="Nephrocystin 3-like N-terminal" evidence="4">
    <location>
        <begin position="287"/>
        <end position="451"/>
    </location>
</feature>
<proteinExistence type="predicted"/>
<evidence type="ECO:0008006" key="7">
    <source>
        <dbReference type="Google" id="ProtNLM"/>
    </source>
</evidence>
<feature type="region of interest" description="Disordered" evidence="2">
    <location>
        <begin position="2016"/>
        <end position="2041"/>
    </location>
</feature>
<accession>A0AAD9YWR8</accession>
<feature type="region of interest" description="Disordered" evidence="2">
    <location>
        <begin position="1"/>
        <end position="77"/>
    </location>
</feature>
<comment type="caution">
    <text evidence="5">The sequence shown here is derived from an EMBL/GenBank/DDBJ whole genome shotgun (WGS) entry which is preliminary data.</text>
</comment>
<dbReference type="InterPro" id="IPR027417">
    <property type="entry name" value="P-loop_NTPase"/>
</dbReference>